<evidence type="ECO:0000313" key="9">
    <source>
        <dbReference type="EMBL" id="KZA99165.1"/>
    </source>
</evidence>
<dbReference type="EMBL" id="LVYU01000107">
    <property type="protein sequence ID" value="KZA99165.1"/>
    <property type="molecule type" value="Genomic_DNA"/>
</dbReference>
<evidence type="ECO:0000256" key="1">
    <source>
        <dbReference type="ARBA" id="ARBA00002841"/>
    </source>
</evidence>
<sequence>MERFFRQVHRVTIAAAGFAGLAAIVGSLFIAPAAMAEPIRGAGSTFAAPVIAKWAEIYEKARVDDGDFSSPDWTVDYELVGSLAGLMRLDQPELDFAATDVPVSHDELLKHGRQQFPIVLGSVAIAVNLDGIDKGRINLTGPLLANIYLGKIQSWADPAIKAINPEISLPDQKISPVTRKDGSGTTFMFTEFLSSASPEWKAAHGADTLIAWPVGTSVEGTGDLIRAVQATKGAIAYADFGQVERANLPYAAVQNKSGRFVKPGPDGVRAAASTASWDEAKDFSVSLTDQPGEAAYPISGATFAVVPMKGQAPNRYRRVHDFFRLAFETGNKDAEALGYVPLPPQLVSQIVKYWLKQDASASQ</sequence>
<feature type="domain" description="PBP" evidence="8">
    <location>
        <begin position="36"/>
        <end position="311"/>
    </location>
</feature>
<evidence type="ECO:0000256" key="3">
    <source>
        <dbReference type="ARBA" id="ARBA00011529"/>
    </source>
</evidence>
<dbReference type="PANTHER" id="PTHR42996">
    <property type="entry name" value="PHOSPHATE-BINDING PROTEIN PSTS"/>
    <property type="match status" value="1"/>
</dbReference>
<dbReference type="GO" id="GO:0035435">
    <property type="term" value="P:phosphate ion transmembrane transport"/>
    <property type="evidence" value="ECO:0007669"/>
    <property type="project" value="InterPro"/>
</dbReference>
<dbReference type="CDD" id="cd13565">
    <property type="entry name" value="PBP2_PstS"/>
    <property type="match status" value="1"/>
</dbReference>
<comment type="subunit">
    <text evidence="3 7">The complex is composed of two ATP-binding proteins (PstB), two transmembrane proteins (PstC and PstA) and a solute-binding protein (PstS).</text>
</comment>
<evidence type="ECO:0000256" key="2">
    <source>
        <dbReference type="ARBA" id="ARBA00008725"/>
    </source>
</evidence>
<dbReference type="AlphaFoldDB" id="A0A154IFG4"/>
<dbReference type="Gene3D" id="3.40.190.10">
    <property type="entry name" value="Periplasmic binding protein-like II"/>
    <property type="match status" value="2"/>
</dbReference>
<evidence type="ECO:0000256" key="7">
    <source>
        <dbReference type="PIRNR" id="PIRNR002756"/>
    </source>
</evidence>
<dbReference type="GO" id="GO:0043190">
    <property type="term" value="C:ATP-binding cassette (ABC) transporter complex"/>
    <property type="evidence" value="ECO:0007669"/>
    <property type="project" value="InterPro"/>
</dbReference>
<evidence type="ECO:0000256" key="6">
    <source>
        <dbReference type="ARBA" id="ARBA00022592"/>
    </source>
</evidence>
<organism evidence="9">
    <name type="scientific">Rhizobium leguminosarum</name>
    <dbReference type="NCBI Taxonomy" id="384"/>
    <lineage>
        <taxon>Bacteria</taxon>
        <taxon>Pseudomonadati</taxon>
        <taxon>Pseudomonadota</taxon>
        <taxon>Alphaproteobacteria</taxon>
        <taxon>Hyphomicrobiales</taxon>
        <taxon>Rhizobiaceae</taxon>
        <taxon>Rhizobium/Agrobacterium group</taxon>
        <taxon>Rhizobium</taxon>
    </lineage>
</organism>
<keyword evidence="6 7" id="KW-0592">Phosphate transport</keyword>
<dbReference type="NCBIfam" id="TIGR00975">
    <property type="entry name" value="3a0107s03"/>
    <property type="match status" value="1"/>
</dbReference>
<dbReference type="PIRSF" id="PIRSF002756">
    <property type="entry name" value="PstS"/>
    <property type="match status" value="1"/>
</dbReference>
<dbReference type="GO" id="GO:0042301">
    <property type="term" value="F:phosphate ion binding"/>
    <property type="evidence" value="ECO:0007669"/>
    <property type="project" value="InterPro"/>
</dbReference>
<dbReference type="InterPro" id="IPR024370">
    <property type="entry name" value="PBP_domain"/>
</dbReference>
<comment type="similarity">
    <text evidence="2 7">Belongs to the PstS family.</text>
</comment>
<name>A0A154IFG4_RHILE</name>
<dbReference type="RefSeq" id="WP_062943261.1">
    <property type="nucleotide sequence ID" value="NZ_CP171844.1"/>
</dbReference>
<keyword evidence="5 7" id="KW-0813">Transport</keyword>
<reference evidence="9" key="1">
    <citation type="submission" date="2016-03" db="EMBL/GenBank/DDBJ databases">
        <title>Microsymbionts genomes from the relict species Vavilovia formosa.</title>
        <authorList>
            <person name="Chirak E."/>
            <person name="Kimeklis A."/>
            <person name="Kopat V."/>
            <person name="Andronov E."/>
        </authorList>
    </citation>
    <scope>NUCLEOTIDE SEQUENCE [LARGE SCALE GENOMIC DNA]</scope>
    <source>
        <strain evidence="9">Vaf12</strain>
    </source>
</reference>
<accession>A0A154IFG4</accession>
<proteinExistence type="inferred from homology"/>
<evidence type="ECO:0000256" key="5">
    <source>
        <dbReference type="ARBA" id="ARBA00022448"/>
    </source>
</evidence>
<dbReference type="InterPro" id="IPR005673">
    <property type="entry name" value="ABC_phos-bd_PstS"/>
</dbReference>
<evidence type="ECO:0000256" key="4">
    <source>
        <dbReference type="ARBA" id="ARBA00021889"/>
    </source>
</evidence>
<protein>
    <recommendedName>
        <fullName evidence="4 7">Phosphate-binding protein PstS</fullName>
    </recommendedName>
</protein>
<evidence type="ECO:0000259" key="8">
    <source>
        <dbReference type="Pfam" id="PF12849"/>
    </source>
</evidence>
<dbReference type="Pfam" id="PF12849">
    <property type="entry name" value="PBP_like_2"/>
    <property type="match status" value="1"/>
</dbReference>
<comment type="caution">
    <text evidence="9">The sequence shown here is derived from an EMBL/GenBank/DDBJ whole genome shotgun (WGS) entry which is preliminary data.</text>
</comment>
<gene>
    <name evidence="9" type="ORF">A4A59_24240</name>
</gene>
<comment type="function">
    <text evidence="1 7">Part of the ABC transporter complex PstSACB involved in phosphate import.</text>
</comment>
<dbReference type="PANTHER" id="PTHR42996:SF1">
    <property type="entry name" value="PHOSPHATE-BINDING PROTEIN PSTS"/>
    <property type="match status" value="1"/>
</dbReference>
<dbReference type="SUPFAM" id="SSF53850">
    <property type="entry name" value="Periplasmic binding protein-like II"/>
    <property type="match status" value="1"/>
</dbReference>
<dbReference type="InterPro" id="IPR050962">
    <property type="entry name" value="Phosphate-bind_PstS"/>
</dbReference>